<dbReference type="SMART" id="SM00320">
    <property type="entry name" value="WD40"/>
    <property type="match status" value="6"/>
</dbReference>
<evidence type="ECO:0000256" key="11">
    <source>
        <dbReference type="ARBA" id="ARBA00023242"/>
    </source>
</evidence>
<evidence type="ECO:0000259" key="15">
    <source>
        <dbReference type="PROSITE" id="PS50850"/>
    </source>
</evidence>
<gene>
    <name evidence="17" type="ORF">CCMP2556_LOCUS449</name>
</gene>
<comment type="caution">
    <text evidence="17">The sequence shown here is derived from an EMBL/GenBank/DDBJ whole genome shotgun (WGS) entry which is preliminary data.</text>
</comment>
<dbReference type="PROSITE" id="PS50969">
    <property type="entry name" value="FCP1"/>
    <property type="match status" value="1"/>
</dbReference>
<name>A0ABP0H7V6_9DINO</name>
<keyword evidence="7" id="KW-0509">mRNA transport</keyword>
<dbReference type="PROSITE" id="PS50850">
    <property type="entry name" value="MFS"/>
    <property type="match status" value="1"/>
</dbReference>
<feature type="domain" description="Major facilitator superfamily (MFS) profile" evidence="15">
    <location>
        <begin position="874"/>
        <end position="1019"/>
    </location>
</feature>
<keyword evidence="8" id="KW-0653">Protein transport</keyword>
<dbReference type="Gene3D" id="1.20.1720.10">
    <property type="entry name" value="Multidrug resistance protein D"/>
    <property type="match status" value="1"/>
</dbReference>
<dbReference type="PROSITE" id="PS00678">
    <property type="entry name" value="WD_REPEATS_1"/>
    <property type="match status" value="1"/>
</dbReference>
<dbReference type="Proteomes" id="UP001642484">
    <property type="component" value="Unassembled WGS sequence"/>
</dbReference>
<dbReference type="EMBL" id="CAXAMN010000092">
    <property type="protein sequence ID" value="CAK8986292.1"/>
    <property type="molecule type" value="Genomic_DNA"/>
</dbReference>
<evidence type="ECO:0000256" key="8">
    <source>
        <dbReference type="ARBA" id="ARBA00022927"/>
    </source>
</evidence>
<dbReference type="Pfam" id="PF00400">
    <property type="entry name" value="WD40"/>
    <property type="match status" value="3"/>
</dbReference>
<evidence type="ECO:0000256" key="4">
    <source>
        <dbReference type="ARBA" id="ARBA00022448"/>
    </source>
</evidence>
<dbReference type="Gene3D" id="3.40.50.1000">
    <property type="entry name" value="HAD superfamily/HAD-like"/>
    <property type="match status" value="2"/>
</dbReference>
<evidence type="ECO:0000256" key="3">
    <source>
        <dbReference type="ARBA" id="ARBA00010102"/>
    </source>
</evidence>
<evidence type="ECO:0000256" key="7">
    <source>
        <dbReference type="ARBA" id="ARBA00022816"/>
    </source>
</evidence>
<dbReference type="InterPro" id="IPR036412">
    <property type="entry name" value="HAD-like_sf"/>
</dbReference>
<dbReference type="Gene3D" id="2.130.10.10">
    <property type="entry name" value="YVTN repeat-like/Quinoprotein amine dehydrogenase"/>
    <property type="match status" value="2"/>
</dbReference>
<dbReference type="InterPro" id="IPR019775">
    <property type="entry name" value="WD40_repeat_CS"/>
</dbReference>
<feature type="domain" description="FCP1 homology" evidence="16">
    <location>
        <begin position="193"/>
        <end position="466"/>
    </location>
</feature>
<sequence length="1019" mass="111802">MSQMVGSLDTSGIGVIHDVQLDYYAKRAAAASSDGTIRIWDVTDGRQQQIGHLKGHEGPVWKAYRCRAAGFQRAAGGMQLKREFPVTRSSRGALRLGASHATIAMEQLKQRVQEHFHRLVQNGSSPNEAAVQALALAKAEANRPSPYGAVSPSPPAAAPAISFGGREEGLSRFGPLCLGLVGPFRSICVVGQPRPGKRLLVLDIDHTIYDPSEYGGNRGSTVKHPSDEAMITRCRPKLHEFLTEVSEEFDIMVWSASDMLRILTLLQQLGMIGAGSNYNIVAVLDIDSMSELGSEEIEDVDMVLDKRAIMQTVKVPAGAIAGQQIEVRSLVDGKPMIVQVPTGHKPGDDFHVTIPGALSSASEELSIEAAELQKALQMSLGQEVGESGPALSKARRRSKSVKPLSLIWACAEFASLYNESNTVIVDDTVDVCRANPQHSIQCSRYYCRDHATDEELTRLACYLKRMARDSSRFPANHQRWREEVSWAHPRFGHLLATAGYDMKVIIWKEDRGHWVMAYVDSSHAASVNDVEFAPQEHGLRLACASSDGQVSVLSYSPADGQWRRSVMQAHSGGAQTVNWAPVSYRDGVPCGSVRLATGGCDHTVKIWRFDNEVWCEENPRFPYAHTDWVRDVAWRPDHSSVLATGSWDQSVIIWSQEMEGQAWRQISKIQLDGKVECLSWSITGSMLAVSYGDGMSIIFKEAYNGHFEEAGKIEESGFTEVAGKLSGAPPPQGDGLAPAPAPPSMNSEMAQQQQAQIRLRRVVSTWVGRVPDETGANRFDDDWILDAPVVLLQTSKELFVSSSPNRWVDLAWISKLLMCTVAAGLLIFLIWIALFGIPEIFKERPLRSSSEVAVSSHGNRRGEAKMEQDLPKSVVLILALTMGLDYYSTDQYQSSMPNMAVEFHVSQAAMGMSIIIHTVVLSVSILIAGPLSDHLGRRPLILLCQLVLAISSFCCAFADTFAWFMGARAFQGISAAAYSVILAMIRDCYEDETKRLAYTSMVVSVAPRLENQKVNGGVI</sequence>
<dbReference type="InterPro" id="IPR004274">
    <property type="entry name" value="FCP1_dom"/>
</dbReference>
<dbReference type="PROSITE" id="PS50082">
    <property type="entry name" value="WD_REPEATS_2"/>
    <property type="match status" value="2"/>
</dbReference>
<keyword evidence="14" id="KW-0812">Transmembrane</keyword>
<evidence type="ECO:0000256" key="12">
    <source>
        <dbReference type="PROSITE-ProRule" id="PRU00221"/>
    </source>
</evidence>
<dbReference type="SUPFAM" id="SSF56784">
    <property type="entry name" value="HAD-like"/>
    <property type="match status" value="2"/>
</dbReference>
<dbReference type="PANTHER" id="PTHR11024:SF2">
    <property type="entry name" value="PROTEIN SEC13 HOMOLOG"/>
    <property type="match status" value="1"/>
</dbReference>
<evidence type="ECO:0000259" key="16">
    <source>
        <dbReference type="PROSITE" id="PS50969"/>
    </source>
</evidence>
<feature type="transmembrane region" description="Helical" evidence="14">
    <location>
        <begin position="940"/>
        <end position="963"/>
    </location>
</feature>
<feature type="transmembrane region" description="Helical" evidence="14">
    <location>
        <begin position="908"/>
        <end position="928"/>
    </location>
</feature>
<keyword evidence="6" id="KW-0677">Repeat</keyword>
<dbReference type="InterPro" id="IPR024977">
    <property type="entry name" value="Apc4-like_WD40_dom"/>
</dbReference>
<reference evidence="17 18" key="1">
    <citation type="submission" date="2024-02" db="EMBL/GenBank/DDBJ databases">
        <authorList>
            <person name="Chen Y."/>
            <person name="Shah S."/>
            <person name="Dougan E. K."/>
            <person name="Thang M."/>
            <person name="Chan C."/>
        </authorList>
    </citation>
    <scope>NUCLEOTIDE SEQUENCE [LARGE SCALE GENOMIC DNA]</scope>
</reference>
<keyword evidence="11" id="KW-0539">Nucleus</keyword>
<accession>A0ABP0H7V6</accession>
<dbReference type="PROSITE" id="PS50294">
    <property type="entry name" value="WD_REPEATS_REGION"/>
    <property type="match status" value="1"/>
</dbReference>
<evidence type="ECO:0000256" key="6">
    <source>
        <dbReference type="ARBA" id="ARBA00022737"/>
    </source>
</evidence>
<evidence type="ECO:0000256" key="13">
    <source>
        <dbReference type="SAM" id="MobiDB-lite"/>
    </source>
</evidence>
<keyword evidence="18" id="KW-1185">Reference proteome</keyword>
<keyword evidence="4" id="KW-0813">Transport</keyword>
<dbReference type="SUPFAM" id="SSF103473">
    <property type="entry name" value="MFS general substrate transporter"/>
    <property type="match status" value="1"/>
</dbReference>
<keyword evidence="5 12" id="KW-0853">WD repeat</keyword>
<feature type="region of interest" description="Disordered" evidence="13">
    <location>
        <begin position="722"/>
        <end position="748"/>
    </location>
</feature>
<comment type="subcellular location">
    <subcellularLocation>
        <location evidence="1">Membrane</location>
        <topology evidence="1">Multi-pass membrane protein</topology>
    </subcellularLocation>
    <subcellularLocation>
        <location evidence="2">Nucleus</location>
        <location evidence="2">Nuclear pore complex</location>
    </subcellularLocation>
</comment>
<evidence type="ECO:0000256" key="14">
    <source>
        <dbReference type="SAM" id="Phobius"/>
    </source>
</evidence>
<dbReference type="SMART" id="SM00577">
    <property type="entry name" value="CPDc"/>
    <property type="match status" value="1"/>
</dbReference>
<evidence type="ECO:0000313" key="18">
    <source>
        <dbReference type="Proteomes" id="UP001642484"/>
    </source>
</evidence>
<dbReference type="InterPro" id="IPR036322">
    <property type="entry name" value="WD40_repeat_dom_sf"/>
</dbReference>
<dbReference type="InterPro" id="IPR023214">
    <property type="entry name" value="HAD_sf"/>
</dbReference>
<keyword evidence="10" id="KW-0906">Nuclear pore complex</keyword>
<dbReference type="Pfam" id="PF07690">
    <property type="entry name" value="MFS_1"/>
    <property type="match status" value="1"/>
</dbReference>
<comment type="similarity">
    <text evidence="3">Belongs to the WD repeat SEC13 family.</text>
</comment>
<evidence type="ECO:0000256" key="10">
    <source>
        <dbReference type="ARBA" id="ARBA00023132"/>
    </source>
</evidence>
<protein>
    <recommendedName>
        <fullName evidence="19">Protein-serine/threonine phosphatase</fullName>
    </recommendedName>
</protein>
<dbReference type="InterPro" id="IPR037363">
    <property type="entry name" value="Sec13/Seh1_fam"/>
</dbReference>
<evidence type="ECO:0000256" key="2">
    <source>
        <dbReference type="ARBA" id="ARBA00004567"/>
    </source>
</evidence>
<organism evidence="17 18">
    <name type="scientific">Durusdinium trenchii</name>
    <dbReference type="NCBI Taxonomy" id="1381693"/>
    <lineage>
        <taxon>Eukaryota</taxon>
        <taxon>Sar</taxon>
        <taxon>Alveolata</taxon>
        <taxon>Dinophyceae</taxon>
        <taxon>Suessiales</taxon>
        <taxon>Symbiodiniaceae</taxon>
        <taxon>Durusdinium</taxon>
    </lineage>
</organism>
<dbReference type="InterPro" id="IPR011701">
    <property type="entry name" value="MFS"/>
</dbReference>
<evidence type="ECO:0000256" key="5">
    <source>
        <dbReference type="ARBA" id="ARBA00022574"/>
    </source>
</evidence>
<evidence type="ECO:0000256" key="9">
    <source>
        <dbReference type="ARBA" id="ARBA00023010"/>
    </source>
</evidence>
<dbReference type="InterPro" id="IPR015943">
    <property type="entry name" value="WD40/YVTN_repeat-like_dom_sf"/>
</dbReference>
<dbReference type="SUPFAM" id="SSF50978">
    <property type="entry name" value="WD40 repeat-like"/>
    <property type="match status" value="2"/>
</dbReference>
<keyword evidence="14" id="KW-1133">Transmembrane helix</keyword>
<dbReference type="InterPro" id="IPR020846">
    <property type="entry name" value="MFS_dom"/>
</dbReference>
<feature type="transmembrane region" description="Helical" evidence="14">
    <location>
        <begin position="870"/>
        <end position="888"/>
    </location>
</feature>
<proteinExistence type="inferred from homology"/>
<evidence type="ECO:0008006" key="19">
    <source>
        <dbReference type="Google" id="ProtNLM"/>
    </source>
</evidence>
<dbReference type="Pfam" id="PF12894">
    <property type="entry name" value="ANAPC4_WD40"/>
    <property type="match status" value="1"/>
</dbReference>
<keyword evidence="9" id="KW-0811">Translocation</keyword>
<feature type="repeat" description="WD" evidence="12">
    <location>
        <begin position="29"/>
        <end position="50"/>
    </location>
</feature>
<feature type="repeat" description="WD" evidence="12">
    <location>
        <begin position="622"/>
        <end position="655"/>
    </location>
</feature>
<keyword evidence="14" id="KW-0472">Membrane</keyword>
<dbReference type="PANTHER" id="PTHR11024">
    <property type="entry name" value="NUCLEAR PORE COMPLEX PROTEIN SEC13 / SEH1 FAMILY MEMBER"/>
    <property type="match status" value="1"/>
</dbReference>
<feature type="transmembrane region" description="Helical" evidence="14">
    <location>
        <begin position="812"/>
        <end position="837"/>
    </location>
</feature>
<dbReference type="Pfam" id="PF03031">
    <property type="entry name" value="NIF"/>
    <property type="match status" value="2"/>
</dbReference>
<dbReference type="InterPro" id="IPR036259">
    <property type="entry name" value="MFS_trans_sf"/>
</dbReference>
<dbReference type="InterPro" id="IPR001680">
    <property type="entry name" value="WD40_rpt"/>
</dbReference>
<evidence type="ECO:0000313" key="17">
    <source>
        <dbReference type="EMBL" id="CAK8986292.1"/>
    </source>
</evidence>
<evidence type="ECO:0000256" key="1">
    <source>
        <dbReference type="ARBA" id="ARBA00004141"/>
    </source>
</evidence>